<keyword evidence="2" id="KW-0805">Transcription regulation</keyword>
<dbReference type="GO" id="GO:0003700">
    <property type="term" value="F:DNA-binding transcription factor activity"/>
    <property type="evidence" value="ECO:0007669"/>
    <property type="project" value="InterPro"/>
</dbReference>
<keyword evidence="7" id="KW-1185">Reference proteome</keyword>
<keyword evidence="4" id="KW-0804">Transcription</keyword>
<dbReference type="InterPro" id="IPR000847">
    <property type="entry name" value="LysR_HTH_N"/>
</dbReference>
<dbReference type="PRINTS" id="PR00039">
    <property type="entry name" value="HTHLYSR"/>
</dbReference>
<evidence type="ECO:0000259" key="5">
    <source>
        <dbReference type="PROSITE" id="PS50931"/>
    </source>
</evidence>
<dbReference type="GO" id="GO:0005829">
    <property type="term" value="C:cytosol"/>
    <property type="evidence" value="ECO:0007669"/>
    <property type="project" value="TreeGrafter"/>
</dbReference>
<evidence type="ECO:0000256" key="1">
    <source>
        <dbReference type="ARBA" id="ARBA00009437"/>
    </source>
</evidence>
<evidence type="ECO:0000256" key="3">
    <source>
        <dbReference type="ARBA" id="ARBA00023125"/>
    </source>
</evidence>
<dbReference type="RefSeq" id="WP_176293996.1">
    <property type="nucleotide sequence ID" value="NZ_CP051177.1"/>
</dbReference>
<evidence type="ECO:0000313" key="7">
    <source>
        <dbReference type="Proteomes" id="UP000509222"/>
    </source>
</evidence>
<dbReference type="SUPFAM" id="SSF46785">
    <property type="entry name" value="Winged helix' DNA-binding domain"/>
    <property type="match status" value="1"/>
</dbReference>
<proteinExistence type="inferred from homology"/>
<dbReference type="InterPro" id="IPR036388">
    <property type="entry name" value="WH-like_DNA-bd_sf"/>
</dbReference>
<dbReference type="Proteomes" id="UP000509222">
    <property type="component" value="Chromosome"/>
</dbReference>
<dbReference type="InterPro" id="IPR005119">
    <property type="entry name" value="LysR_subst-bd"/>
</dbReference>
<protein>
    <submittedName>
        <fullName evidence="6">LysR family transcriptional regulator</fullName>
    </submittedName>
</protein>
<dbReference type="Pfam" id="PF03466">
    <property type="entry name" value="LysR_substrate"/>
    <property type="match status" value="1"/>
</dbReference>
<dbReference type="PANTHER" id="PTHR30419">
    <property type="entry name" value="HTH-TYPE TRANSCRIPTIONAL REGULATOR YBHD"/>
    <property type="match status" value="1"/>
</dbReference>
<sequence>MTIEPKILQYVLTLVEEKNFTKAAKKLHLAQPSLSYQITKLEKDLGVQLFIREYNEVVPTYAGSVFVSYATNILNQYRYLKNEIIDISELKKGSLTIGSLVSAGAHLLPNAISAFRKEFPGIDLKLVEDTSHELQDMVASGKIEICLLSLPIKNHGIETENILEEDIYLAVPPDHWLSAYQEVELSMCREEPFIALKNTNTFRTQSDELCQEAGFAPNIVFESTNINTCQSLVLADIGITIVPQMFLDESELKEKPKYLPFTINGKRPKRTLVVGYKNIGYVSKASRAFIEILKNISQ</sequence>
<gene>
    <name evidence="6" type="ORF">HF394_02460</name>
</gene>
<reference evidence="7" key="1">
    <citation type="submission" date="2020-06" db="EMBL/GenBank/DDBJ databases">
        <title>Isolation of Planomicrobium glaciei.</title>
        <authorList>
            <person name="Malisova L."/>
            <person name="Safrankova R."/>
            <person name="Jakubu V."/>
            <person name="Spanelova P."/>
        </authorList>
    </citation>
    <scope>NUCLEOTIDE SEQUENCE [LARGE SCALE GENOMIC DNA]</scope>
    <source>
        <strain evidence="7">NRL-ATB46093</strain>
    </source>
</reference>
<dbReference type="FunFam" id="1.10.10.10:FF:000001">
    <property type="entry name" value="LysR family transcriptional regulator"/>
    <property type="match status" value="1"/>
</dbReference>
<dbReference type="PROSITE" id="PS50931">
    <property type="entry name" value="HTH_LYSR"/>
    <property type="match status" value="1"/>
</dbReference>
<dbReference type="InterPro" id="IPR050950">
    <property type="entry name" value="HTH-type_LysR_regulators"/>
</dbReference>
<keyword evidence="3" id="KW-0238">DNA-binding</keyword>
<evidence type="ECO:0000313" key="6">
    <source>
        <dbReference type="EMBL" id="QKX49532.1"/>
    </source>
</evidence>
<dbReference type="Pfam" id="PF00126">
    <property type="entry name" value="HTH_1"/>
    <property type="match status" value="1"/>
</dbReference>
<evidence type="ECO:0000256" key="2">
    <source>
        <dbReference type="ARBA" id="ARBA00023015"/>
    </source>
</evidence>
<dbReference type="InterPro" id="IPR036390">
    <property type="entry name" value="WH_DNA-bd_sf"/>
</dbReference>
<organism evidence="6 7">
    <name type="scientific">Planococcus glaciei</name>
    <dbReference type="NCBI Taxonomy" id="459472"/>
    <lineage>
        <taxon>Bacteria</taxon>
        <taxon>Bacillati</taxon>
        <taxon>Bacillota</taxon>
        <taxon>Bacilli</taxon>
        <taxon>Bacillales</taxon>
        <taxon>Caryophanaceae</taxon>
        <taxon>Planococcus</taxon>
    </lineage>
</organism>
<dbReference type="EMBL" id="CP051177">
    <property type="protein sequence ID" value="QKX49532.1"/>
    <property type="molecule type" value="Genomic_DNA"/>
</dbReference>
<feature type="domain" description="HTH lysR-type" evidence="5">
    <location>
        <begin position="3"/>
        <end position="60"/>
    </location>
</feature>
<dbReference type="AlphaFoldDB" id="A0A7H8Q7R3"/>
<evidence type="ECO:0000256" key="4">
    <source>
        <dbReference type="ARBA" id="ARBA00023163"/>
    </source>
</evidence>
<accession>A0A7H8Q7R3</accession>
<comment type="similarity">
    <text evidence="1">Belongs to the LysR transcriptional regulatory family.</text>
</comment>
<dbReference type="GO" id="GO:0003677">
    <property type="term" value="F:DNA binding"/>
    <property type="evidence" value="ECO:0007669"/>
    <property type="project" value="UniProtKB-KW"/>
</dbReference>
<dbReference type="Gene3D" id="1.10.10.10">
    <property type="entry name" value="Winged helix-like DNA-binding domain superfamily/Winged helix DNA-binding domain"/>
    <property type="match status" value="1"/>
</dbReference>
<name>A0A7H8Q7R3_9BACL</name>
<dbReference type="Gene3D" id="3.40.190.290">
    <property type="match status" value="1"/>
</dbReference>
<dbReference type="PANTHER" id="PTHR30419:SF28">
    <property type="entry name" value="HTH-TYPE TRANSCRIPTIONAL REGULATOR BSDA"/>
    <property type="match status" value="1"/>
</dbReference>
<dbReference type="CDD" id="cd05466">
    <property type="entry name" value="PBP2_LTTR_substrate"/>
    <property type="match status" value="1"/>
</dbReference>
<dbReference type="SUPFAM" id="SSF53850">
    <property type="entry name" value="Periplasmic binding protein-like II"/>
    <property type="match status" value="1"/>
</dbReference>